<dbReference type="InterPro" id="IPR003538">
    <property type="entry name" value="TonB"/>
</dbReference>
<dbReference type="InterPro" id="IPR037682">
    <property type="entry name" value="TonB_C"/>
</dbReference>
<evidence type="ECO:0000256" key="11">
    <source>
        <dbReference type="SAM" id="MobiDB-lite"/>
    </source>
</evidence>
<dbReference type="PRINTS" id="PR01374">
    <property type="entry name" value="TONBPROTEIN"/>
</dbReference>
<dbReference type="RefSeq" id="WP_077493204.1">
    <property type="nucleotide sequence ID" value="NZ_MLHG01000012.1"/>
</dbReference>
<dbReference type="NCBIfam" id="TIGR01352">
    <property type="entry name" value="tonB_Cterm"/>
    <property type="match status" value="1"/>
</dbReference>
<dbReference type="GO" id="GO:0030288">
    <property type="term" value="C:outer membrane-bounded periplasmic space"/>
    <property type="evidence" value="ECO:0007669"/>
    <property type="project" value="InterPro"/>
</dbReference>
<comment type="function">
    <text evidence="10">Interacts with outer membrane receptor proteins that carry out high-affinity binding and energy dependent uptake into the periplasmic space of specific substrates. It could act to transduce energy from the cytoplasmic membrane to specific energy-requiring processes in the outer membrane, resulting in the release into the periplasm of ligands bound by these outer membrane proteins.</text>
</comment>
<dbReference type="EMBL" id="MLHG01000012">
    <property type="protein sequence ID" value="OOF41259.1"/>
    <property type="molecule type" value="Genomic_DNA"/>
</dbReference>
<comment type="similarity">
    <text evidence="2 10">Belongs to the TonB family.</text>
</comment>
<dbReference type="PROSITE" id="PS52015">
    <property type="entry name" value="TONB_CTD"/>
    <property type="match status" value="1"/>
</dbReference>
<evidence type="ECO:0000256" key="8">
    <source>
        <dbReference type="ARBA" id="ARBA00022989"/>
    </source>
</evidence>
<keyword evidence="6" id="KW-0812">Transmembrane</keyword>
<evidence type="ECO:0000256" key="10">
    <source>
        <dbReference type="RuleBase" id="RU362123"/>
    </source>
</evidence>
<evidence type="ECO:0000256" key="3">
    <source>
        <dbReference type="ARBA" id="ARBA00022448"/>
    </source>
</evidence>
<gene>
    <name evidence="13" type="ORF">BKK47_01725</name>
</gene>
<evidence type="ECO:0000313" key="13">
    <source>
        <dbReference type="EMBL" id="OOF41259.1"/>
    </source>
</evidence>
<comment type="caution">
    <text evidence="13">The sequence shown here is derived from an EMBL/GenBank/DDBJ whole genome shotgun (WGS) entry which is preliminary data.</text>
</comment>
<dbReference type="GO" id="GO:0055085">
    <property type="term" value="P:transmembrane transport"/>
    <property type="evidence" value="ECO:0007669"/>
    <property type="project" value="InterPro"/>
</dbReference>
<keyword evidence="7 10" id="KW-0653">Protein transport</keyword>
<keyword evidence="5 10" id="KW-0997">Cell inner membrane</keyword>
<keyword evidence="9" id="KW-0472">Membrane</keyword>
<evidence type="ECO:0000256" key="7">
    <source>
        <dbReference type="ARBA" id="ARBA00022927"/>
    </source>
</evidence>
<keyword evidence="3 10" id="KW-0813">Transport</keyword>
<keyword evidence="8" id="KW-1133">Transmembrane helix</keyword>
<dbReference type="PANTHER" id="PTHR33446">
    <property type="entry name" value="PROTEIN TONB-RELATED"/>
    <property type="match status" value="1"/>
</dbReference>
<evidence type="ECO:0000256" key="4">
    <source>
        <dbReference type="ARBA" id="ARBA00022475"/>
    </source>
</evidence>
<name>A0A1V3IIZ7_9PAST</name>
<feature type="domain" description="TonB C-terminal" evidence="12">
    <location>
        <begin position="172"/>
        <end position="260"/>
    </location>
</feature>
<reference evidence="13 14" key="1">
    <citation type="submission" date="2016-10" db="EMBL/GenBank/DDBJ databases">
        <title>Rodentibacter gen. nov. and new species.</title>
        <authorList>
            <person name="Christensen H."/>
        </authorList>
    </citation>
    <scope>NUCLEOTIDE SEQUENCE [LARGE SCALE GENOMIC DNA]</scope>
    <source>
        <strain evidence="13 14">Ppn418</strain>
    </source>
</reference>
<feature type="compositionally biased region" description="Basic and acidic residues" evidence="11">
    <location>
        <begin position="67"/>
        <end position="88"/>
    </location>
</feature>
<dbReference type="GO" id="GO:0015031">
    <property type="term" value="P:protein transport"/>
    <property type="evidence" value="ECO:0007669"/>
    <property type="project" value="UniProtKB-UniRule"/>
</dbReference>
<evidence type="ECO:0000256" key="2">
    <source>
        <dbReference type="ARBA" id="ARBA00006555"/>
    </source>
</evidence>
<dbReference type="GO" id="GO:0098797">
    <property type="term" value="C:plasma membrane protein complex"/>
    <property type="evidence" value="ECO:0007669"/>
    <property type="project" value="TreeGrafter"/>
</dbReference>
<keyword evidence="14" id="KW-1185">Reference proteome</keyword>
<feature type="compositionally biased region" description="Polar residues" evidence="11">
    <location>
        <begin position="137"/>
        <end position="151"/>
    </location>
</feature>
<dbReference type="Proteomes" id="UP000189426">
    <property type="component" value="Unassembled WGS sequence"/>
</dbReference>
<accession>A0A1V3IIZ7</accession>
<evidence type="ECO:0000256" key="9">
    <source>
        <dbReference type="ARBA" id="ARBA00023136"/>
    </source>
</evidence>
<dbReference type="InterPro" id="IPR006260">
    <property type="entry name" value="TonB/TolA_C"/>
</dbReference>
<dbReference type="GO" id="GO:0015891">
    <property type="term" value="P:siderophore transport"/>
    <property type="evidence" value="ECO:0007669"/>
    <property type="project" value="InterPro"/>
</dbReference>
<organism evidence="13 14">
    <name type="scientific">Rodentibacter mrazii</name>
    <dbReference type="NCBI Taxonomy" id="1908257"/>
    <lineage>
        <taxon>Bacteria</taxon>
        <taxon>Pseudomonadati</taxon>
        <taxon>Pseudomonadota</taxon>
        <taxon>Gammaproteobacteria</taxon>
        <taxon>Pasteurellales</taxon>
        <taxon>Pasteurellaceae</taxon>
        <taxon>Rodentibacter</taxon>
    </lineage>
</organism>
<dbReference type="AlphaFoldDB" id="A0A1V3IIZ7"/>
<evidence type="ECO:0000256" key="6">
    <source>
        <dbReference type="ARBA" id="ARBA00022692"/>
    </source>
</evidence>
<feature type="compositionally biased region" description="Basic and acidic residues" evidence="11">
    <location>
        <begin position="97"/>
        <end position="112"/>
    </location>
</feature>
<evidence type="ECO:0000256" key="1">
    <source>
        <dbReference type="ARBA" id="ARBA00004383"/>
    </source>
</evidence>
<evidence type="ECO:0000256" key="5">
    <source>
        <dbReference type="ARBA" id="ARBA00022519"/>
    </source>
</evidence>
<evidence type="ECO:0000313" key="14">
    <source>
        <dbReference type="Proteomes" id="UP000189426"/>
    </source>
</evidence>
<dbReference type="SUPFAM" id="SSF74653">
    <property type="entry name" value="TolA/TonB C-terminal domain"/>
    <property type="match status" value="1"/>
</dbReference>
<dbReference type="Pfam" id="PF03544">
    <property type="entry name" value="TonB_C"/>
    <property type="match status" value="1"/>
</dbReference>
<comment type="subcellular location">
    <subcellularLocation>
        <location evidence="1 10">Cell inner membrane</location>
        <topology evidence="1 10">Single-pass membrane protein</topology>
        <orientation evidence="1 10">Periplasmic side</orientation>
    </subcellularLocation>
</comment>
<evidence type="ECO:0000259" key="12">
    <source>
        <dbReference type="PROSITE" id="PS52015"/>
    </source>
</evidence>
<feature type="region of interest" description="Disordered" evidence="11">
    <location>
        <begin position="60"/>
        <end position="151"/>
    </location>
</feature>
<dbReference type="STRING" id="1908257.BKK47_01725"/>
<protein>
    <recommendedName>
        <fullName evidence="10">Protein TonB</fullName>
    </recommendedName>
</protein>
<keyword evidence="10" id="KW-0735">Signal-anchor</keyword>
<sequence>MQQPKRLSLALLVSLLLHGAVVSALLWNWYESNDSANNHSGELATTISMEMVQGMRIEEVEPEPEPEPQKVEPELPKEEVVSDPTKKPEPKKKKQPEKKPEKLTDKPKPPKEKTKKQVKPSEKAQKLPQDLPVGDRNVNSTSTVNSKATATGSVNTNANMVGSGSNTNEIAAYKAALYREIERRKDYPMRAKMMRKQGVVHISFNVGHDGSLSNENVIKSSGDDSLDKAALKAVKSARPIGPKPHGFASTLSVPIRFSLQ</sequence>
<dbReference type="GO" id="GO:0031992">
    <property type="term" value="F:energy transducer activity"/>
    <property type="evidence" value="ECO:0007669"/>
    <property type="project" value="InterPro"/>
</dbReference>
<dbReference type="Gene3D" id="3.30.1150.10">
    <property type="match status" value="1"/>
</dbReference>
<dbReference type="InterPro" id="IPR051045">
    <property type="entry name" value="TonB-dependent_transducer"/>
</dbReference>
<proteinExistence type="inferred from homology"/>
<keyword evidence="4 10" id="KW-1003">Cell membrane</keyword>
<dbReference type="PANTHER" id="PTHR33446:SF2">
    <property type="entry name" value="PROTEIN TONB"/>
    <property type="match status" value="1"/>
</dbReference>